<organism evidence="1">
    <name type="scientific">Ixodes ricinus</name>
    <name type="common">Common tick</name>
    <name type="synonym">Acarus ricinus</name>
    <dbReference type="NCBI Taxonomy" id="34613"/>
    <lineage>
        <taxon>Eukaryota</taxon>
        <taxon>Metazoa</taxon>
        <taxon>Ecdysozoa</taxon>
        <taxon>Arthropoda</taxon>
        <taxon>Chelicerata</taxon>
        <taxon>Arachnida</taxon>
        <taxon>Acari</taxon>
        <taxon>Parasitiformes</taxon>
        <taxon>Ixodida</taxon>
        <taxon>Ixodoidea</taxon>
        <taxon>Ixodidae</taxon>
        <taxon>Ixodinae</taxon>
        <taxon>Ixodes</taxon>
    </lineage>
</organism>
<dbReference type="EMBL" id="GEGO01006765">
    <property type="protein sequence ID" value="JAR88639.1"/>
    <property type="molecule type" value="Transcribed_RNA"/>
</dbReference>
<dbReference type="AlphaFoldDB" id="A0A147BD09"/>
<name>A0A147BD09_IXORI</name>
<sequence length="439" mass="48519">MARPTDAELRFLARSLASVFSAMSARSSASSSSCWTLRNLARFRAAISSASSIWRLYVLIFCCSLSTRSCMRSWFLRSSSAWNCSSLMRRSPLRKFLAASPWRRCSFSSSFSSSRTFCSSFWMIFLPPLSAAASASSRRTWSSFICCSRLLRSFSCCRAWSCSARSSSASRAASTIAFLAFSSDCLASLRTSSRSAWSACISPSSFLLATDREAVLAESSFTCSCISLSSASPARLARSDCSSSWRLSSSSPCMALQRRSAEAYCSRASSRARCSSSSAPCRSLTFCWYFLRFFCASALALLAWSSAISSSLMSLSSFFLRRRASALPLASASRLACIESRARWWFLRVFSNSSSFSWIRLSISWRTWESSSWARSTLFSSCSRAASASSSAAWSSSFSISSLLRDFSSSCTLRPPSPSWSMRSFTSSWRFLFSRFTDS</sequence>
<evidence type="ECO:0000313" key="1">
    <source>
        <dbReference type="EMBL" id="JAR88639.1"/>
    </source>
</evidence>
<proteinExistence type="predicted"/>
<protein>
    <submittedName>
        <fullName evidence="1">Uncharacterized protein</fullName>
    </submittedName>
</protein>
<reference evidence="1" key="1">
    <citation type="journal article" date="2018" name="PLoS Negl. Trop. Dis.">
        <title>Sialome diversity of ticks revealed by RNAseq of single tick salivary glands.</title>
        <authorList>
            <person name="Perner J."/>
            <person name="Kropackova S."/>
            <person name="Kopacek P."/>
            <person name="Ribeiro J.M."/>
        </authorList>
    </citation>
    <scope>NUCLEOTIDE SEQUENCE</scope>
    <source>
        <strain evidence="1">Siblings of single egg batch collected in Ceske Budejovice</strain>
        <tissue evidence="1">Salivary glands</tissue>
    </source>
</reference>
<accession>A0A147BD09</accession>